<dbReference type="PANTHER" id="PTHR13789">
    <property type="entry name" value="MONOOXYGENASE"/>
    <property type="match status" value="1"/>
</dbReference>
<name>A0AAD7I9U6_9AGAR</name>
<keyword evidence="5" id="KW-0503">Monooxygenase</keyword>
<dbReference type="SUPFAM" id="SSF54373">
    <property type="entry name" value="FAD-linked reductases, C-terminal domain"/>
    <property type="match status" value="1"/>
</dbReference>
<keyword evidence="8" id="KW-1185">Reference proteome</keyword>
<evidence type="ECO:0000259" key="6">
    <source>
        <dbReference type="Pfam" id="PF01494"/>
    </source>
</evidence>
<dbReference type="PRINTS" id="PR00420">
    <property type="entry name" value="RNGMNOXGNASE"/>
</dbReference>
<reference evidence="7" key="1">
    <citation type="submission" date="2023-03" db="EMBL/GenBank/DDBJ databases">
        <title>Massive genome expansion in bonnet fungi (Mycena s.s.) driven by repeated elements and novel gene families across ecological guilds.</title>
        <authorList>
            <consortium name="Lawrence Berkeley National Laboratory"/>
            <person name="Harder C.B."/>
            <person name="Miyauchi S."/>
            <person name="Viragh M."/>
            <person name="Kuo A."/>
            <person name="Thoen E."/>
            <person name="Andreopoulos B."/>
            <person name="Lu D."/>
            <person name="Skrede I."/>
            <person name="Drula E."/>
            <person name="Henrissat B."/>
            <person name="Morin E."/>
            <person name="Kohler A."/>
            <person name="Barry K."/>
            <person name="LaButti K."/>
            <person name="Morin E."/>
            <person name="Salamov A."/>
            <person name="Lipzen A."/>
            <person name="Mereny Z."/>
            <person name="Hegedus B."/>
            <person name="Baldrian P."/>
            <person name="Stursova M."/>
            <person name="Weitz H."/>
            <person name="Taylor A."/>
            <person name="Grigoriev I.V."/>
            <person name="Nagy L.G."/>
            <person name="Martin F."/>
            <person name="Kauserud H."/>
        </authorList>
    </citation>
    <scope>NUCLEOTIDE SEQUENCE</scope>
    <source>
        <strain evidence="7">CBHHK188m</strain>
    </source>
</reference>
<evidence type="ECO:0000256" key="4">
    <source>
        <dbReference type="ARBA" id="ARBA00023002"/>
    </source>
</evidence>
<dbReference type="GO" id="GO:0004497">
    <property type="term" value="F:monooxygenase activity"/>
    <property type="evidence" value="ECO:0007669"/>
    <property type="project" value="UniProtKB-KW"/>
</dbReference>
<dbReference type="InterPro" id="IPR050493">
    <property type="entry name" value="FAD-dep_Monooxygenase_BioMet"/>
</dbReference>
<dbReference type="SUPFAM" id="SSF51905">
    <property type="entry name" value="FAD/NAD(P)-binding domain"/>
    <property type="match status" value="1"/>
</dbReference>
<dbReference type="InterPro" id="IPR002938">
    <property type="entry name" value="FAD-bd"/>
</dbReference>
<accession>A0AAD7I9U6</accession>
<dbReference type="InterPro" id="IPR036188">
    <property type="entry name" value="FAD/NAD-bd_sf"/>
</dbReference>
<comment type="similarity">
    <text evidence="1">Belongs to the paxM FAD-dependent monooxygenase family.</text>
</comment>
<evidence type="ECO:0000313" key="7">
    <source>
        <dbReference type="EMBL" id="KAJ7738239.1"/>
    </source>
</evidence>
<dbReference type="EMBL" id="JARJLG010000138">
    <property type="protein sequence ID" value="KAJ7738239.1"/>
    <property type="molecule type" value="Genomic_DNA"/>
</dbReference>
<dbReference type="Gene3D" id="3.50.50.60">
    <property type="entry name" value="FAD/NAD(P)-binding domain"/>
    <property type="match status" value="2"/>
</dbReference>
<dbReference type="AlphaFoldDB" id="A0AAD7I9U6"/>
<comment type="caution">
    <text evidence="7">The sequence shown here is derived from an EMBL/GenBank/DDBJ whole genome shotgun (WGS) entry which is preliminary data.</text>
</comment>
<protein>
    <recommendedName>
        <fullName evidence="6">FAD-binding domain-containing protein</fullName>
    </recommendedName>
</protein>
<dbReference type="GO" id="GO:0071949">
    <property type="term" value="F:FAD binding"/>
    <property type="evidence" value="ECO:0007669"/>
    <property type="project" value="InterPro"/>
</dbReference>
<gene>
    <name evidence="7" type="ORF">DFH07DRAFT_779059</name>
</gene>
<feature type="domain" description="FAD-binding" evidence="6">
    <location>
        <begin position="260"/>
        <end position="334"/>
    </location>
</feature>
<keyword evidence="3" id="KW-0274">FAD</keyword>
<dbReference type="Pfam" id="PF01494">
    <property type="entry name" value="FAD_binding_3"/>
    <property type="match status" value="1"/>
</dbReference>
<evidence type="ECO:0000256" key="5">
    <source>
        <dbReference type="ARBA" id="ARBA00023033"/>
    </source>
</evidence>
<organism evidence="7 8">
    <name type="scientific">Mycena maculata</name>
    <dbReference type="NCBI Taxonomy" id="230809"/>
    <lineage>
        <taxon>Eukaryota</taxon>
        <taxon>Fungi</taxon>
        <taxon>Dikarya</taxon>
        <taxon>Basidiomycota</taxon>
        <taxon>Agaricomycotina</taxon>
        <taxon>Agaricomycetes</taxon>
        <taxon>Agaricomycetidae</taxon>
        <taxon>Agaricales</taxon>
        <taxon>Marasmiineae</taxon>
        <taxon>Mycenaceae</taxon>
        <taxon>Mycena</taxon>
    </lineage>
</organism>
<dbReference type="PANTHER" id="PTHR13789:SF309">
    <property type="entry name" value="PUTATIVE (AFU_ORTHOLOGUE AFUA_6G14510)-RELATED"/>
    <property type="match status" value="1"/>
</dbReference>
<evidence type="ECO:0000256" key="1">
    <source>
        <dbReference type="ARBA" id="ARBA00007992"/>
    </source>
</evidence>
<sequence>MTSPDPKQSNSLKVSIVGAGLGGLAAAIALRRSGAAIGIPPNCQRVLEHFGYNKDNLKSEIEDTRMFERRLAATGILLQQCQLGWVRDLRWHEWRWHDDRMVDLFGQGKPELQRLALGSGDGPPAVLYLASEVRECNTESGALELMLLKVISSSEPMEFLCGRSCYRALIHTSKLENIPELSRLRDGISGVRTIMKVGGPYRLLLVYPCRGGTVLNVVGIFDDPHQDSPDWTGETTRTEVYATFADFHPKFCPLIAALNKRVKKWKLRTVPVLPTWVRGCAALLGDAAHTTLPTLGQGAAMVIEEAAALGALFPHATAHDDVPAHLATYEPLRKA</sequence>
<proteinExistence type="inferred from homology"/>
<evidence type="ECO:0000256" key="3">
    <source>
        <dbReference type="ARBA" id="ARBA00022827"/>
    </source>
</evidence>
<keyword evidence="4" id="KW-0560">Oxidoreductase</keyword>
<keyword evidence="2" id="KW-0285">Flavoprotein</keyword>
<evidence type="ECO:0000313" key="8">
    <source>
        <dbReference type="Proteomes" id="UP001215280"/>
    </source>
</evidence>
<dbReference type="Proteomes" id="UP001215280">
    <property type="component" value="Unassembled WGS sequence"/>
</dbReference>
<evidence type="ECO:0000256" key="2">
    <source>
        <dbReference type="ARBA" id="ARBA00022630"/>
    </source>
</evidence>